<dbReference type="PANTHER" id="PTHR47723">
    <property type="entry name" value="OS05G0353850 PROTEIN"/>
    <property type="match status" value="1"/>
</dbReference>
<dbReference type="Pfam" id="PF13456">
    <property type="entry name" value="RVT_3"/>
    <property type="match status" value="1"/>
</dbReference>
<protein>
    <submittedName>
        <fullName evidence="2">Ribonuclease H-like domain containing protein</fullName>
    </submittedName>
</protein>
<dbReference type="InterPro" id="IPR053151">
    <property type="entry name" value="RNase_H-like"/>
</dbReference>
<dbReference type="AlphaFoldDB" id="A0A2P5ELD7"/>
<dbReference type="InterPro" id="IPR036397">
    <property type="entry name" value="RNaseH_sf"/>
</dbReference>
<dbReference type="Gene3D" id="3.30.420.10">
    <property type="entry name" value="Ribonuclease H-like superfamily/Ribonuclease H"/>
    <property type="match status" value="1"/>
</dbReference>
<organism evidence="2 3">
    <name type="scientific">Trema orientale</name>
    <name type="common">Charcoal tree</name>
    <name type="synonym">Celtis orientalis</name>
    <dbReference type="NCBI Taxonomy" id="63057"/>
    <lineage>
        <taxon>Eukaryota</taxon>
        <taxon>Viridiplantae</taxon>
        <taxon>Streptophyta</taxon>
        <taxon>Embryophyta</taxon>
        <taxon>Tracheophyta</taxon>
        <taxon>Spermatophyta</taxon>
        <taxon>Magnoliopsida</taxon>
        <taxon>eudicotyledons</taxon>
        <taxon>Gunneridae</taxon>
        <taxon>Pentapetalae</taxon>
        <taxon>rosids</taxon>
        <taxon>fabids</taxon>
        <taxon>Rosales</taxon>
        <taxon>Cannabaceae</taxon>
        <taxon>Trema</taxon>
    </lineage>
</organism>
<gene>
    <name evidence="2" type="ORF">TorRG33x02_178300</name>
</gene>
<dbReference type="GO" id="GO:0003676">
    <property type="term" value="F:nucleic acid binding"/>
    <property type="evidence" value="ECO:0007669"/>
    <property type="project" value="InterPro"/>
</dbReference>
<dbReference type="InterPro" id="IPR002156">
    <property type="entry name" value="RNaseH_domain"/>
</dbReference>
<name>A0A2P5ELD7_TREOI</name>
<dbReference type="CDD" id="cd06222">
    <property type="entry name" value="RNase_H_like"/>
    <property type="match status" value="1"/>
</dbReference>
<dbReference type="EMBL" id="JXTC01000133">
    <property type="protein sequence ID" value="PON86378.1"/>
    <property type="molecule type" value="Genomic_DNA"/>
</dbReference>
<evidence type="ECO:0000259" key="1">
    <source>
        <dbReference type="Pfam" id="PF13456"/>
    </source>
</evidence>
<dbReference type="InParanoid" id="A0A2P5ELD7"/>
<keyword evidence="3" id="KW-1185">Reference proteome</keyword>
<dbReference type="GO" id="GO:0004523">
    <property type="term" value="F:RNA-DNA hybrid ribonuclease activity"/>
    <property type="evidence" value="ECO:0007669"/>
    <property type="project" value="InterPro"/>
</dbReference>
<dbReference type="InterPro" id="IPR044730">
    <property type="entry name" value="RNase_H-like_dom_plant"/>
</dbReference>
<evidence type="ECO:0000313" key="3">
    <source>
        <dbReference type="Proteomes" id="UP000237000"/>
    </source>
</evidence>
<accession>A0A2P5ELD7</accession>
<reference evidence="3" key="1">
    <citation type="submission" date="2016-06" db="EMBL/GenBank/DDBJ databases">
        <title>Parallel loss of symbiosis genes in relatives of nitrogen-fixing non-legume Parasponia.</title>
        <authorList>
            <person name="Van Velzen R."/>
            <person name="Holmer R."/>
            <person name="Bu F."/>
            <person name="Rutten L."/>
            <person name="Van Zeijl A."/>
            <person name="Liu W."/>
            <person name="Santuari L."/>
            <person name="Cao Q."/>
            <person name="Sharma T."/>
            <person name="Shen D."/>
            <person name="Roswanjaya Y."/>
            <person name="Wardhani T."/>
            <person name="Kalhor M.S."/>
            <person name="Jansen J."/>
            <person name="Van den Hoogen J."/>
            <person name="Gungor B."/>
            <person name="Hartog M."/>
            <person name="Hontelez J."/>
            <person name="Verver J."/>
            <person name="Yang W.-C."/>
            <person name="Schijlen E."/>
            <person name="Repin R."/>
            <person name="Schilthuizen M."/>
            <person name="Schranz E."/>
            <person name="Heidstra R."/>
            <person name="Miyata K."/>
            <person name="Fedorova E."/>
            <person name="Kohlen W."/>
            <person name="Bisseling T."/>
            <person name="Smit S."/>
            <person name="Geurts R."/>
        </authorList>
    </citation>
    <scope>NUCLEOTIDE SEQUENCE [LARGE SCALE GENOMIC DNA]</scope>
    <source>
        <strain evidence="3">cv. RG33-2</strain>
    </source>
</reference>
<dbReference type="Proteomes" id="UP000237000">
    <property type="component" value="Unassembled WGS sequence"/>
</dbReference>
<dbReference type="SUPFAM" id="SSF53098">
    <property type="entry name" value="Ribonuclease H-like"/>
    <property type="match status" value="1"/>
</dbReference>
<dbReference type="OrthoDB" id="1744960at2759"/>
<comment type="caution">
    <text evidence="2">The sequence shown here is derived from an EMBL/GenBank/DDBJ whole genome shotgun (WGS) entry which is preliminary data.</text>
</comment>
<proteinExistence type="predicted"/>
<dbReference type="PANTHER" id="PTHR47723:SF19">
    <property type="entry name" value="POLYNUCLEOTIDYL TRANSFERASE, RIBONUCLEASE H-LIKE SUPERFAMILY PROTEIN"/>
    <property type="match status" value="1"/>
</dbReference>
<feature type="domain" description="RNase H type-1" evidence="1">
    <location>
        <begin position="106"/>
        <end position="217"/>
    </location>
</feature>
<evidence type="ECO:0000313" key="2">
    <source>
        <dbReference type="EMBL" id="PON86378.1"/>
    </source>
</evidence>
<dbReference type="InterPro" id="IPR012337">
    <property type="entry name" value="RNaseH-like_sf"/>
</dbReference>
<sequence length="239" mass="26897">MDIECPLCNKEQESLIHLFWQCHYAKQLWFSSCWGICCDAFDFPSLTSCFLSLIDGVVVPKEVPNFDEVLIFASICLEKIMQQRNEVVHGGTLKQINVDAATHPLFAVSAGIARNDQGEIIAAFSNRWQCTHPLVAEVRAIQSAIHVASARKWEPVILESDCKEAVEYLTGSVESLPWIIVELVQECRAMISKFRFIEIALIPRVVNFLAHNLASWAANTCNFGELDTCNLPSCIWNNH</sequence>